<dbReference type="InterPro" id="IPR035985">
    <property type="entry name" value="Ubiquitin-activating_enz"/>
</dbReference>
<dbReference type="PANTHER" id="PTHR37809:SF1">
    <property type="entry name" value="RIBOSOMAL PROTEIN S12 METHYLTHIOTRANSFERASE ACCESSORY FACTOR YCAO"/>
    <property type="match status" value="1"/>
</dbReference>
<evidence type="ECO:0000259" key="1">
    <source>
        <dbReference type="PROSITE" id="PS51664"/>
    </source>
</evidence>
<evidence type="ECO:0000313" key="2">
    <source>
        <dbReference type="EMBL" id="MER6428219.1"/>
    </source>
</evidence>
<dbReference type="EMBL" id="JBEPAZ010000006">
    <property type="protein sequence ID" value="MER6428219.1"/>
    <property type="molecule type" value="Genomic_DNA"/>
</dbReference>
<dbReference type="NCBIfam" id="TIGR03604">
    <property type="entry name" value="TOMM_cyclo_SagD"/>
    <property type="match status" value="1"/>
</dbReference>
<dbReference type="Pfam" id="PF02624">
    <property type="entry name" value="YcaO"/>
    <property type="match status" value="1"/>
</dbReference>
<protein>
    <submittedName>
        <fullName evidence="2">TOMM leader peptide-binding protein</fullName>
    </submittedName>
</protein>
<organism evidence="2 3">
    <name type="scientific">Streptomyces sp. 900105245</name>
    <dbReference type="NCBI Taxonomy" id="3154379"/>
    <lineage>
        <taxon>Bacteria</taxon>
        <taxon>Bacillati</taxon>
        <taxon>Actinomycetota</taxon>
        <taxon>Actinomycetes</taxon>
        <taxon>Kitasatosporales</taxon>
        <taxon>Streptomycetaceae</taxon>
        <taxon>Streptomyces</taxon>
    </lineage>
</organism>
<dbReference type="Gene3D" id="3.40.50.720">
    <property type="entry name" value="NAD(P)-binding Rossmann-like Domain"/>
    <property type="match status" value="1"/>
</dbReference>
<proteinExistence type="predicted"/>
<name>A0ABV1U3B3_9ACTN</name>
<dbReference type="PROSITE" id="PS51664">
    <property type="entry name" value="YCAO"/>
    <property type="match status" value="1"/>
</dbReference>
<dbReference type="Gene3D" id="3.30.1330.230">
    <property type="match status" value="1"/>
</dbReference>
<gene>
    <name evidence="2" type="ORF">ABT272_10775</name>
</gene>
<dbReference type="InterPro" id="IPR003776">
    <property type="entry name" value="YcaO-like_dom"/>
</dbReference>
<dbReference type="NCBIfam" id="TIGR03882">
    <property type="entry name" value="cyclo_dehyd_2"/>
    <property type="match status" value="1"/>
</dbReference>
<reference evidence="2 3" key="1">
    <citation type="submission" date="2024-06" db="EMBL/GenBank/DDBJ databases">
        <title>The Natural Products Discovery Center: Release of the First 8490 Sequenced Strains for Exploring Actinobacteria Biosynthetic Diversity.</title>
        <authorList>
            <person name="Kalkreuter E."/>
            <person name="Kautsar S.A."/>
            <person name="Yang D."/>
            <person name="Bader C.D."/>
            <person name="Teijaro C.N."/>
            <person name="Fluegel L."/>
            <person name="Davis C.M."/>
            <person name="Simpson J.R."/>
            <person name="Lauterbach L."/>
            <person name="Steele A.D."/>
            <person name="Gui C."/>
            <person name="Meng S."/>
            <person name="Li G."/>
            <person name="Viehrig K."/>
            <person name="Ye F."/>
            <person name="Su P."/>
            <person name="Kiefer A.F."/>
            <person name="Nichols A."/>
            <person name="Cepeda A.J."/>
            <person name="Yan W."/>
            <person name="Fan B."/>
            <person name="Jiang Y."/>
            <person name="Adhikari A."/>
            <person name="Zheng C.-J."/>
            <person name="Schuster L."/>
            <person name="Cowan T.M."/>
            <person name="Smanski M.J."/>
            <person name="Chevrette M.G."/>
            <person name="De Carvalho L.P.S."/>
            <person name="Shen B."/>
        </authorList>
    </citation>
    <scope>NUCLEOTIDE SEQUENCE [LARGE SCALE GENOMIC DNA]</scope>
    <source>
        <strain evidence="2 3">NPDC001166</strain>
    </source>
</reference>
<dbReference type="NCBIfam" id="TIGR00702">
    <property type="entry name" value="YcaO-type kinase domain"/>
    <property type="match status" value="1"/>
</dbReference>
<feature type="domain" description="YcaO" evidence="1">
    <location>
        <begin position="403"/>
        <end position="773"/>
    </location>
</feature>
<dbReference type="Proteomes" id="UP001470023">
    <property type="component" value="Unassembled WGS sequence"/>
</dbReference>
<dbReference type="Gene3D" id="3.30.40.250">
    <property type="match status" value="1"/>
</dbReference>
<dbReference type="PANTHER" id="PTHR37809">
    <property type="entry name" value="RIBOSOMAL PROTEIN S12 METHYLTHIOTRANSFERASE ACCESSORY FACTOR YCAO"/>
    <property type="match status" value="1"/>
</dbReference>
<evidence type="ECO:0000313" key="3">
    <source>
        <dbReference type="Proteomes" id="UP001470023"/>
    </source>
</evidence>
<dbReference type="Gene3D" id="3.90.930.60">
    <property type="match status" value="1"/>
</dbReference>
<dbReference type="Gene3D" id="3.30.160.660">
    <property type="match status" value="1"/>
</dbReference>
<dbReference type="SUPFAM" id="SSF69572">
    <property type="entry name" value="Activating enzymes of the ubiquitin-like proteins"/>
    <property type="match status" value="1"/>
</dbReference>
<dbReference type="RefSeq" id="WP_073891899.1">
    <property type="nucleotide sequence ID" value="NZ_JBEPAZ010000006.1"/>
</dbReference>
<dbReference type="InterPro" id="IPR027624">
    <property type="entry name" value="TOMM_cyclo_SagD"/>
</dbReference>
<sequence length="773" mass="83745">MTDAGGHEAGTTLPDDSVLVGFKRHLSPVVVPGEATYLVSRRGVTALRGPHAEVLAPLLDGTRSVRSVLREASSALTAEEAGSSLGELARSGLLGFRPAEADDRGPVRRADPMAEAYWDLMGLDGCRATAELAGAAVCLEVLPAVDAAPVLAACRESGVAVAAPGSAGALSLVLCDDYLSPELAEVDARHRASGTPWLLAKVCGVDPWIGPFFRPGHGPCWTCLAHRLRGHRRSEWPVQRALGLTGPPERPAASVAAGRALGVHMAVLEVTKWLAGMRYPSQDLVHTLDTMLLRAACHPVRRRPQCPVCGDPQAVAKRVSAPFVPVSRPKAAHHGNSHRSASPGEMLDRYGHLVGPVTGIVKEIRRAPRTPDFVDTFLSGHNLAFNPHSVAGLRAGLRALSGGKGLDATEARVSALGEAVERYSGTRQGDEPVVRDTYRALGADAVHPNACQLYHERQLRDRDLWNGRGSHFQHVPRPFDEDRPTDWTPVWSLTAGRHRLLPTSMLYFSDGGGSADGLHADSNGNAAGSSPEDALVQGFLELVERDAVALWWYNRTRQPGVDLDAFAAPETDRIREGCLRLGRELWVLDLTSDFGVPVLAAVSRRTGRPAEDVIFGFGAHFDPRVALRRALTEMGQMLPAVTPRRPDAPGYGIDDPDAVHWWRTATTANQPYLLPDPSVPARGPRSWPADLRPDLLDDVSAIGELVRDRGMELLVLDQTRPDLELPVVKVIVPGMRHFWARLAPGRLYDVPVALGRLPERRRYEHLNPVPMFV</sequence>
<keyword evidence="3" id="KW-1185">Reference proteome</keyword>
<comment type="caution">
    <text evidence="2">The sequence shown here is derived from an EMBL/GenBank/DDBJ whole genome shotgun (WGS) entry which is preliminary data.</text>
</comment>
<dbReference type="InterPro" id="IPR022291">
    <property type="entry name" value="Bacteriocin_synth_cyclodeHase"/>
</dbReference>
<accession>A0ABV1U3B3</accession>